<keyword evidence="1" id="KW-0812">Transmembrane</keyword>
<evidence type="ECO:0000313" key="2">
    <source>
        <dbReference type="EMBL" id="OBV10377.1"/>
    </source>
</evidence>
<feature type="transmembrane region" description="Helical" evidence="1">
    <location>
        <begin position="12"/>
        <end position="35"/>
    </location>
</feature>
<name>A0A1A7BG42_9SPHN</name>
<evidence type="ECO:0000256" key="1">
    <source>
        <dbReference type="SAM" id="Phobius"/>
    </source>
</evidence>
<comment type="caution">
    <text evidence="2">The sequence shown here is derived from an EMBL/GenBank/DDBJ whole genome shotgun (WGS) entry which is preliminary data.</text>
</comment>
<reference evidence="2 3" key="1">
    <citation type="submission" date="2016-06" db="EMBL/GenBank/DDBJ databases">
        <title>Genome sequence of Porphyrobacter dokdonensis DSW-74.</title>
        <authorList>
            <person name="Kim J.F."/>
            <person name="Song J.Y."/>
        </authorList>
    </citation>
    <scope>NUCLEOTIDE SEQUENCE [LARGE SCALE GENOMIC DNA]</scope>
    <source>
        <strain evidence="2 3">DSW-74</strain>
    </source>
</reference>
<dbReference type="RefSeq" id="WP_068865211.1">
    <property type="nucleotide sequence ID" value="NZ_LZYB01000006.1"/>
</dbReference>
<organism evidence="2 3">
    <name type="scientific">Erythrobacter dokdonensis DSW-74</name>
    <dbReference type="NCBI Taxonomy" id="1300349"/>
    <lineage>
        <taxon>Bacteria</taxon>
        <taxon>Pseudomonadati</taxon>
        <taxon>Pseudomonadota</taxon>
        <taxon>Alphaproteobacteria</taxon>
        <taxon>Sphingomonadales</taxon>
        <taxon>Erythrobacteraceae</taxon>
        <taxon>Erythrobacter/Porphyrobacter group</taxon>
        <taxon>Erythrobacter</taxon>
    </lineage>
</organism>
<dbReference type="AlphaFoldDB" id="A0A1A7BG42"/>
<keyword evidence="1" id="KW-1133">Transmembrane helix</keyword>
<keyword evidence="1" id="KW-0472">Membrane</keyword>
<evidence type="ECO:0000313" key="3">
    <source>
        <dbReference type="Proteomes" id="UP000092484"/>
    </source>
</evidence>
<dbReference type="EMBL" id="LZYB01000006">
    <property type="protein sequence ID" value="OBV10377.1"/>
    <property type="molecule type" value="Genomic_DNA"/>
</dbReference>
<proteinExistence type="predicted"/>
<feature type="transmembrane region" description="Helical" evidence="1">
    <location>
        <begin position="41"/>
        <end position="59"/>
    </location>
</feature>
<gene>
    <name evidence="2" type="ORF">I603_2339</name>
</gene>
<dbReference type="Proteomes" id="UP000092484">
    <property type="component" value="Unassembled WGS sequence"/>
</dbReference>
<keyword evidence="3" id="KW-1185">Reference proteome</keyword>
<accession>A0A1A7BG42</accession>
<sequence length="76" mass="8289">MSRGQDDAQTRNRYLVLNAVRVGGLAMLILGLAIARGVIDAPYWLGVSLAVVGLLDFFFGPRLLARGWSSQGNTRR</sequence>
<dbReference type="STRING" id="1300349.I603_2339"/>
<evidence type="ECO:0008006" key="4">
    <source>
        <dbReference type="Google" id="ProtNLM"/>
    </source>
</evidence>
<protein>
    <recommendedName>
        <fullName evidence="4">DUF2892 domain-containing protein</fullName>
    </recommendedName>
</protein>